<evidence type="ECO:0000259" key="1">
    <source>
        <dbReference type="PROSITE" id="PS50006"/>
    </source>
</evidence>
<gene>
    <name evidence="2" type="ORF">A8806_11314</name>
</gene>
<dbReference type="InterPro" id="IPR008984">
    <property type="entry name" value="SMAD_FHA_dom_sf"/>
</dbReference>
<accession>A0A2Y9C649</accession>
<comment type="caution">
    <text evidence="2">The sequence shown here is derived from an EMBL/GenBank/DDBJ whole genome shotgun (WGS) entry which is preliminary data.</text>
</comment>
<name>A0A2Y9C649_9FIRM</name>
<dbReference type="InterPro" id="IPR000253">
    <property type="entry name" value="FHA_dom"/>
</dbReference>
<protein>
    <submittedName>
        <fullName evidence="2">FHA domain-containing protein</fullName>
    </submittedName>
</protein>
<evidence type="ECO:0000313" key="2">
    <source>
        <dbReference type="EMBL" id="PWJ23581.1"/>
    </source>
</evidence>
<proteinExistence type="predicted"/>
<dbReference type="AlphaFoldDB" id="A0A2Y9C649"/>
<dbReference type="EMBL" id="QGDL01000013">
    <property type="protein sequence ID" value="PWJ23581.1"/>
    <property type="molecule type" value="Genomic_DNA"/>
</dbReference>
<dbReference type="OrthoDB" id="9783862at2"/>
<reference evidence="2 3" key="1">
    <citation type="submission" date="2018-05" db="EMBL/GenBank/DDBJ databases">
        <title>The Hungate 1000. A catalogue of reference genomes from the rumen microbiome.</title>
        <authorList>
            <person name="Kelly W."/>
        </authorList>
    </citation>
    <scope>NUCLEOTIDE SEQUENCE [LARGE SCALE GENOMIC DNA]</scope>
    <source>
        <strain evidence="2 3">NLAE-zl-C242</strain>
    </source>
</reference>
<dbReference type="SUPFAM" id="SSF49879">
    <property type="entry name" value="SMAD/FHA domain"/>
    <property type="match status" value="1"/>
</dbReference>
<dbReference type="PROSITE" id="PS50006">
    <property type="entry name" value="FHA_DOMAIN"/>
    <property type="match status" value="1"/>
</dbReference>
<keyword evidence="3" id="KW-1185">Reference proteome</keyword>
<dbReference type="Pfam" id="PF00498">
    <property type="entry name" value="FHA"/>
    <property type="match status" value="1"/>
</dbReference>
<dbReference type="RefSeq" id="WP_109732769.1">
    <property type="nucleotide sequence ID" value="NZ_BAAACK010000005.1"/>
</dbReference>
<dbReference type="Proteomes" id="UP000245845">
    <property type="component" value="Unassembled WGS sequence"/>
</dbReference>
<dbReference type="Gene3D" id="2.60.200.20">
    <property type="match status" value="1"/>
</dbReference>
<dbReference type="SMART" id="SM00240">
    <property type="entry name" value="FHA"/>
    <property type="match status" value="1"/>
</dbReference>
<dbReference type="CDD" id="cd00060">
    <property type="entry name" value="FHA"/>
    <property type="match status" value="1"/>
</dbReference>
<sequence>MMWIIVITAAVFAAGGAAIYVIRSSRKAEMQKYYDAAYKMIKENCLNNAIRNQSVPAYGGLKVMVYLKWKDRQKQGFVFDPEHGIRIGRSPGENEICIRDGAVSGQHCVIFVSGGRLAVQDLNSANGTWIQRGFWKHAVETAEFLCSGDRLAVGTLKIQVTVFTFDMAYI</sequence>
<organism evidence="2 3">
    <name type="scientific">Faecalicatena orotica</name>
    <dbReference type="NCBI Taxonomy" id="1544"/>
    <lineage>
        <taxon>Bacteria</taxon>
        <taxon>Bacillati</taxon>
        <taxon>Bacillota</taxon>
        <taxon>Clostridia</taxon>
        <taxon>Lachnospirales</taxon>
        <taxon>Lachnospiraceae</taxon>
        <taxon>Faecalicatena</taxon>
    </lineage>
</organism>
<evidence type="ECO:0000313" key="3">
    <source>
        <dbReference type="Proteomes" id="UP000245845"/>
    </source>
</evidence>
<feature type="domain" description="FHA" evidence="1">
    <location>
        <begin position="85"/>
        <end position="131"/>
    </location>
</feature>